<keyword evidence="1" id="KW-1133">Transmembrane helix</keyword>
<keyword evidence="1" id="KW-0812">Transmembrane</keyword>
<reference evidence="2" key="2">
    <citation type="submission" date="2021-04" db="EMBL/GenBank/DDBJ databases">
        <title>Genome-wide patterns of bracovirus chromosomal integration into multiple host tissues during parasitism.</title>
        <authorList>
            <person name="Chebbi M.A.C."/>
        </authorList>
    </citation>
    <scope>NUCLEOTIDE SEQUENCE</scope>
    <source>
        <tissue evidence="2">Whole body</tissue>
    </source>
</reference>
<evidence type="ECO:0000256" key="1">
    <source>
        <dbReference type="SAM" id="Phobius"/>
    </source>
</evidence>
<dbReference type="EMBL" id="JAAOIC020000023">
    <property type="protein sequence ID" value="KAG8040150.1"/>
    <property type="molecule type" value="Genomic_DNA"/>
</dbReference>
<proteinExistence type="predicted"/>
<name>A0A8J5R5N2_9HYME</name>
<gene>
    <name evidence="2" type="ORF">G9C98_000720</name>
</gene>
<comment type="caution">
    <text evidence="2">The sequence shown here is derived from an EMBL/GenBank/DDBJ whole genome shotgun (WGS) entry which is preliminary data.</text>
</comment>
<protein>
    <submittedName>
        <fullName evidence="2">Uncharacterized protein</fullName>
    </submittedName>
</protein>
<reference evidence="2" key="1">
    <citation type="submission" date="2020-03" db="EMBL/GenBank/DDBJ databases">
        <authorList>
            <person name="Chebbi M.A."/>
            <person name="Drezen J.M."/>
        </authorList>
    </citation>
    <scope>NUCLEOTIDE SEQUENCE</scope>
    <source>
        <tissue evidence="2">Whole body</tissue>
    </source>
</reference>
<evidence type="ECO:0000313" key="2">
    <source>
        <dbReference type="EMBL" id="KAG8040150.1"/>
    </source>
</evidence>
<feature type="transmembrane region" description="Helical" evidence="1">
    <location>
        <begin position="7"/>
        <end position="25"/>
    </location>
</feature>
<feature type="non-terminal residue" evidence="2">
    <location>
        <position position="556"/>
    </location>
</feature>
<dbReference type="AlphaFoldDB" id="A0A8J5R5N2"/>
<evidence type="ECO:0000313" key="3">
    <source>
        <dbReference type="Proteomes" id="UP000729913"/>
    </source>
</evidence>
<feature type="non-terminal residue" evidence="2">
    <location>
        <position position="1"/>
    </location>
</feature>
<dbReference type="Proteomes" id="UP000729913">
    <property type="component" value="Unassembled WGS sequence"/>
</dbReference>
<dbReference type="OrthoDB" id="7680550at2759"/>
<sequence>IPKMLSTLLVIILPLLILAAIYYYYQLFEIPSPEDDDSALDDPNLRTKFNRAPTSAIKDLPKSKSIPKSMDSRTRILFNAYTLKFELPQEDKKLSVAYIVKPEEEFNKNFVTGGVPKIEAIATYGINLMSSYVKEGNAEYRKITEDLIKRLDVALKDDTLIAKQHWYNVAVLLTRLLAIYEFLGTEETIKNICHQRILKITPKFNISLGTTRKGVELVWVAVPWIVTNYLYNNLSGLHETPDEFRDLKKFMNGVDVVRRGETGDGLYQECSFIYKQVATYWPLVETGEFYFGIFRTRELDVGLENVIKGILNQVLHPNMDFVPLGLFGRAPKVTCDETLARQWPNYTREAELKIRIWPISGLGVFKSERFAFWLRVQRNNIAAYESDLENFEYAPGWIQMRKLYQVARKDKYKTTLTRKELSDQPGVIYYADDKDDDFERFKPAKGDFIKTHFSTVLESHIGHLGNARVLYWWNKYKFDFYGRDTVIDERGVCTDNGLVVRLEVSNQSGRTLRVRTKDENSGDMIFKCNVGGVENYDGIVTVNDKAVTVIDWRQVY</sequence>
<keyword evidence="3" id="KW-1185">Reference proteome</keyword>
<accession>A0A8J5R5N2</accession>
<keyword evidence="1" id="KW-0472">Membrane</keyword>
<organism evidence="2 3">
    <name type="scientific">Cotesia typhae</name>
    <dbReference type="NCBI Taxonomy" id="2053667"/>
    <lineage>
        <taxon>Eukaryota</taxon>
        <taxon>Metazoa</taxon>
        <taxon>Ecdysozoa</taxon>
        <taxon>Arthropoda</taxon>
        <taxon>Hexapoda</taxon>
        <taxon>Insecta</taxon>
        <taxon>Pterygota</taxon>
        <taxon>Neoptera</taxon>
        <taxon>Endopterygota</taxon>
        <taxon>Hymenoptera</taxon>
        <taxon>Apocrita</taxon>
        <taxon>Ichneumonoidea</taxon>
        <taxon>Braconidae</taxon>
        <taxon>Microgastrinae</taxon>
        <taxon>Cotesia</taxon>
    </lineage>
</organism>